<evidence type="ECO:0000256" key="1">
    <source>
        <dbReference type="SAM" id="MobiDB-lite"/>
    </source>
</evidence>
<sequence length="197" mass="22034">MAGRSCRVLAAQRGDVGQLRHHPIGDVGVQRLDVHRARRGRRGYGDVGQPEQPVHRAAVGVDGLHPGNRCDAALLHEPTGAGEYGLRADLPTVYPVTPERDHPDVHHHRHRGESGRGQVRPGRLGMHRPPHQLRDHREYPAQRRGQRPHHRRLAARSMGRLGEREVISLRSGCAWHISSMVQRKPNTVIGGRGYRLS</sequence>
<dbReference type="Proteomes" id="UP000001020">
    <property type="component" value="Chromosome"/>
</dbReference>
<dbReference type="HOGENOM" id="CLU_1382798_0_0_11"/>
<proteinExistence type="predicted"/>
<feature type="region of interest" description="Disordered" evidence="1">
    <location>
        <begin position="100"/>
        <end position="132"/>
    </location>
</feature>
<gene>
    <name evidence="2" type="ordered locus">MT1264.1</name>
</gene>
<accession>Q8VK48</accession>
<protein>
    <submittedName>
        <fullName evidence="2">Uncharacterized protein</fullName>
    </submittedName>
</protein>
<dbReference type="EMBL" id="AE000516">
    <property type="protein sequence ID" value="AAK45522.1"/>
    <property type="molecule type" value="Genomic_DNA"/>
</dbReference>
<dbReference type="KEGG" id="mtc:MT1264.1"/>
<evidence type="ECO:0000313" key="2">
    <source>
        <dbReference type="EMBL" id="AAK45522.1"/>
    </source>
</evidence>
<name>Q8VK48_MYCTO</name>
<reference evidence="2 3" key="1">
    <citation type="journal article" date="2002" name="J. Bacteriol.">
        <title>Whole-genome comparison of Mycobacterium tuberculosis clinical and laboratory strains.</title>
        <authorList>
            <person name="Fleischmann R.D."/>
            <person name="Alland D."/>
            <person name="Eisen J.A."/>
            <person name="Carpenter L."/>
            <person name="White O."/>
            <person name="Peterson J."/>
            <person name="DeBoy R."/>
            <person name="Dodson R."/>
            <person name="Gwinn M."/>
            <person name="Haft D."/>
            <person name="Hickey E."/>
            <person name="Kolonay J.F."/>
            <person name="Nelson W.C."/>
            <person name="Umayam L.A."/>
            <person name="Ermolaeva M."/>
            <person name="Salzberg S.L."/>
            <person name="Delcher A."/>
            <person name="Utterback T."/>
            <person name="Weidman J."/>
            <person name="Khouri H."/>
            <person name="Gill J."/>
            <person name="Mikula A."/>
            <person name="Bishai W."/>
            <person name="Jacobs Jr W.R.Jr."/>
            <person name="Venter J.C."/>
            <person name="Fraser C.M."/>
        </authorList>
    </citation>
    <scope>NUCLEOTIDE SEQUENCE [LARGE SCALE GENOMIC DNA]</scope>
    <source>
        <strain evidence="3">CDC 1551 / Oshkosh</strain>
    </source>
</reference>
<keyword evidence="3" id="KW-1185">Reference proteome</keyword>
<organism evidence="2 3">
    <name type="scientific">Mycobacterium tuberculosis (strain CDC 1551 / Oshkosh)</name>
    <dbReference type="NCBI Taxonomy" id="83331"/>
    <lineage>
        <taxon>Bacteria</taxon>
        <taxon>Bacillati</taxon>
        <taxon>Actinomycetota</taxon>
        <taxon>Actinomycetes</taxon>
        <taxon>Mycobacteriales</taxon>
        <taxon>Mycobacteriaceae</taxon>
        <taxon>Mycobacterium</taxon>
        <taxon>Mycobacterium tuberculosis complex</taxon>
    </lineage>
</organism>
<evidence type="ECO:0000313" key="3">
    <source>
        <dbReference type="Proteomes" id="UP000001020"/>
    </source>
</evidence>
<dbReference type="AlphaFoldDB" id="Q8VK48"/>